<evidence type="ECO:0000259" key="6">
    <source>
        <dbReference type="SMART" id="SM00043"/>
    </source>
</evidence>
<evidence type="ECO:0000313" key="8">
    <source>
        <dbReference type="Proteomes" id="UP000011116"/>
    </source>
</evidence>
<dbReference type="CDD" id="cd00042">
    <property type="entry name" value="CY"/>
    <property type="match status" value="1"/>
</dbReference>
<evidence type="ECO:0000256" key="2">
    <source>
        <dbReference type="ARBA" id="ARBA00022690"/>
    </source>
</evidence>
<dbReference type="EnsemblPlants" id="HORVU.MOREX.r3.2HG0214960.1">
    <property type="protein sequence ID" value="HORVU.MOREX.r3.2HG0214960.1.CDS1"/>
    <property type="gene ID" value="HORVU.MOREX.r3.2HG0214960"/>
</dbReference>
<organism evidence="7 8">
    <name type="scientific">Hordeum vulgare subsp. vulgare</name>
    <name type="common">Domesticated barley</name>
    <dbReference type="NCBI Taxonomy" id="112509"/>
    <lineage>
        <taxon>Eukaryota</taxon>
        <taxon>Viridiplantae</taxon>
        <taxon>Streptophyta</taxon>
        <taxon>Embryophyta</taxon>
        <taxon>Tracheophyta</taxon>
        <taxon>Spermatophyta</taxon>
        <taxon>Magnoliopsida</taxon>
        <taxon>Liliopsida</taxon>
        <taxon>Poales</taxon>
        <taxon>Poaceae</taxon>
        <taxon>BOP clade</taxon>
        <taxon>Pooideae</taxon>
        <taxon>Triticodae</taxon>
        <taxon>Triticeae</taxon>
        <taxon>Hordeinae</taxon>
        <taxon>Hordeum</taxon>
    </lineage>
</organism>
<protein>
    <recommendedName>
        <fullName evidence="6">Cystatin domain-containing protein</fullName>
    </recommendedName>
</protein>
<dbReference type="InterPro" id="IPR027214">
    <property type="entry name" value="Cystatin"/>
</dbReference>
<keyword evidence="4" id="KW-0611">Plant defense</keyword>
<reference evidence="7" key="3">
    <citation type="submission" date="2022-01" db="UniProtKB">
        <authorList>
            <consortium name="EnsemblPlants"/>
        </authorList>
    </citation>
    <scope>IDENTIFICATION</scope>
    <source>
        <strain evidence="7">subsp. vulgare</strain>
    </source>
</reference>
<dbReference type="SMR" id="A0A8I6WVB9"/>
<keyword evidence="5" id="KW-0812">Transmembrane</keyword>
<dbReference type="Proteomes" id="UP000011116">
    <property type="component" value="Chromosome 2H"/>
</dbReference>
<dbReference type="Gramene" id="HORVU.MOREX.r2.2HG0178700.1">
    <property type="protein sequence ID" value="HORVU.MOREX.r2.2HG0178700.1.CDS.1"/>
    <property type="gene ID" value="HORVU.MOREX.r2.2HG0178700"/>
</dbReference>
<keyword evidence="8" id="KW-1185">Reference proteome</keyword>
<evidence type="ECO:0000256" key="5">
    <source>
        <dbReference type="SAM" id="Phobius"/>
    </source>
</evidence>
<dbReference type="InterPro" id="IPR018073">
    <property type="entry name" value="Prot_inh_cystat_CS"/>
</dbReference>
<dbReference type="InterPro" id="IPR046350">
    <property type="entry name" value="Cystatin_sf"/>
</dbReference>
<keyword evidence="5" id="KW-1133">Transmembrane helix</keyword>
<evidence type="ECO:0000256" key="3">
    <source>
        <dbReference type="ARBA" id="ARBA00022704"/>
    </source>
</evidence>
<dbReference type="Pfam" id="PF16845">
    <property type="entry name" value="SQAPI"/>
    <property type="match status" value="1"/>
</dbReference>
<gene>
    <name evidence="7" type="primary">LOC123431294</name>
</gene>
<keyword evidence="2" id="KW-0646">Protease inhibitor</keyword>
<feature type="domain" description="Cystatin" evidence="6">
    <location>
        <begin position="89"/>
        <end position="179"/>
    </location>
</feature>
<dbReference type="SUPFAM" id="SSF54403">
    <property type="entry name" value="Cystatin/monellin"/>
    <property type="match status" value="1"/>
</dbReference>
<evidence type="ECO:0000256" key="4">
    <source>
        <dbReference type="ARBA" id="ARBA00022821"/>
    </source>
</evidence>
<name>A0A8I6WVB9_HORVV</name>
<evidence type="ECO:0000313" key="7">
    <source>
        <dbReference type="EnsemblPlants" id="HORVU.MOREX.r3.2HG0214960.1.CDS1"/>
    </source>
</evidence>
<dbReference type="InterPro" id="IPR000010">
    <property type="entry name" value="Cystatin_dom"/>
</dbReference>
<dbReference type="PANTHER" id="PTHR47116">
    <property type="entry name" value="PHLOEM FILAMENT PROTEIN"/>
    <property type="match status" value="1"/>
</dbReference>
<dbReference type="Gene3D" id="3.10.450.10">
    <property type="match status" value="1"/>
</dbReference>
<dbReference type="GO" id="GO:0004869">
    <property type="term" value="F:cysteine-type endopeptidase inhibitor activity"/>
    <property type="evidence" value="ECO:0007669"/>
    <property type="project" value="UniProtKB-KW"/>
</dbReference>
<comment type="similarity">
    <text evidence="1">Belongs to the cystatin family. Phytocystatin subfamily.</text>
</comment>
<reference evidence="7" key="2">
    <citation type="submission" date="2020-10" db="EMBL/GenBank/DDBJ databases">
        <authorList>
            <person name="Scholz U."/>
            <person name="Mascher M."/>
            <person name="Fiebig A."/>
        </authorList>
    </citation>
    <scope>NUCLEOTIDE SEQUENCE [LARGE SCALE GENOMIC DNA]</scope>
    <source>
        <strain evidence="7">cv. Morex</strain>
    </source>
</reference>
<dbReference type="GO" id="GO:0006952">
    <property type="term" value="P:defense response"/>
    <property type="evidence" value="ECO:0007669"/>
    <property type="project" value="UniProtKB-KW"/>
</dbReference>
<keyword evidence="3" id="KW-0789">Thiol protease inhibitor</keyword>
<accession>A0A8I6WVB9</accession>
<feature type="transmembrane region" description="Helical" evidence="5">
    <location>
        <begin position="51"/>
        <end position="70"/>
    </location>
</feature>
<keyword evidence="5" id="KW-0472">Membrane</keyword>
<dbReference type="Gramene" id="HORVU.MOREX.r3.2HG0214960.1">
    <property type="protein sequence ID" value="HORVU.MOREX.r3.2HG0214960.1.CDS1"/>
    <property type="gene ID" value="HORVU.MOREX.r3.2HG0214960"/>
</dbReference>
<proteinExistence type="inferred from homology"/>
<sequence length="180" mass="20430">MFVSYSDVYLSTHISLVLEPLTSLVHQRTKSFSQATIPQNQPKVSLVRALYIMRTTNFLCVLVVAIIYAISAPATGCGELKGNKLWNTIIENGWEPIGNINDQHIQGLGSWAVLEFSKRMNCVLKFNKVVSGRQQLVSGMNYELIIDVTHFEGKEGKYKAEVYEQEWTKKRQLLSFTKVN</sequence>
<dbReference type="SMART" id="SM00043">
    <property type="entry name" value="CY"/>
    <property type="match status" value="1"/>
</dbReference>
<reference evidence="8" key="1">
    <citation type="journal article" date="2012" name="Nature">
        <title>A physical, genetic and functional sequence assembly of the barley genome.</title>
        <authorList>
            <consortium name="The International Barley Genome Sequencing Consortium"/>
            <person name="Mayer K.F."/>
            <person name="Waugh R."/>
            <person name="Brown J.W."/>
            <person name="Schulman A."/>
            <person name="Langridge P."/>
            <person name="Platzer M."/>
            <person name="Fincher G.B."/>
            <person name="Muehlbauer G.J."/>
            <person name="Sato K."/>
            <person name="Close T.J."/>
            <person name="Wise R.P."/>
            <person name="Stein N."/>
        </authorList>
    </citation>
    <scope>NUCLEOTIDE SEQUENCE [LARGE SCALE GENOMIC DNA]</scope>
    <source>
        <strain evidence="8">cv. Morex</strain>
    </source>
</reference>
<dbReference type="PROSITE" id="PS00287">
    <property type="entry name" value="CYSTATIN"/>
    <property type="match status" value="1"/>
</dbReference>
<evidence type="ECO:0000256" key="1">
    <source>
        <dbReference type="ARBA" id="ARBA00007233"/>
    </source>
</evidence>
<dbReference type="AlphaFoldDB" id="A0A8I6WVB9"/>